<feature type="region of interest" description="Disordered" evidence="1">
    <location>
        <begin position="52"/>
        <end position="73"/>
    </location>
</feature>
<sequence>MSTRPPGRLSSSTENARRPRFGTVLGIPVPVVLIALIASALMGVQLAGALGQTTDTRNGAGTTAVDAQGGAGKKSIGVPVVTETTLGTEVQRLIDSGTIQPMTSFDAANCLREQGIPDSILIVEEVAWGGEQTAGWLLVHGPLDRETLRANGGIVSATVVLPACGTADDAQSPQQDKLWSGDVMIGSL</sequence>
<proteinExistence type="predicted"/>
<keyword evidence="2" id="KW-0812">Transmembrane</keyword>
<gene>
    <name evidence="3" type="ORF">CFK39_08180</name>
</gene>
<protein>
    <submittedName>
        <fullName evidence="3">Uncharacterized protein</fullName>
    </submittedName>
</protein>
<evidence type="ECO:0000256" key="1">
    <source>
        <dbReference type="SAM" id="MobiDB-lite"/>
    </source>
</evidence>
<name>A0A220UDK9_9MICO</name>
<dbReference type="RefSeq" id="WP_089065054.1">
    <property type="nucleotide sequence ID" value="NZ_CP022316.1"/>
</dbReference>
<dbReference type="Proteomes" id="UP000198398">
    <property type="component" value="Chromosome"/>
</dbReference>
<dbReference type="OrthoDB" id="4793552at2"/>
<dbReference type="EMBL" id="CP022316">
    <property type="protein sequence ID" value="ASK65813.1"/>
    <property type="molecule type" value="Genomic_DNA"/>
</dbReference>
<dbReference type="AlphaFoldDB" id="A0A220UDK9"/>
<evidence type="ECO:0000313" key="3">
    <source>
        <dbReference type="EMBL" id="ASK65813.1"/>
    </source>
</evidence>
<organism evidence="3 4">
    <name type="scientific">Brachybacterium avium</name>
    <dbReference type="NCBI Taxonomy" id="2017485"/>
    <lineage>
        <taxon>Bacteria</taxon>
        <taxon>Bacillati</taxon>
        <taxon>Actinomycetota</taxon>
        <taxon>Actinomycetes</taxon>
        <taxon>Micrococcales</taxon>
        <taxon>Dermabacteraceae</taxon>
        <taxon>Brachybacterium</taxon>
    </lineage>
</organism>
<keyword evidence="4" id="KW-1185">Reference proteome</keyword>
<evidence type="ECO:0000313" key="4">
    <source>
        <dbReference type="Proteomes" id="UP000198398"/>
    </source>
</evidence>
<feature type="compositionally biased region" description="Polar residues" evidence="1">
    <location>
        <begin position="52"/>
        <end position="61"/>
    </location>
</feature>
<accession>A0A220UDK9</accession>
<keyword evidence="2" id="KW-1133">Transmembrane helix</keyword>
<keyword evidence="2" id="KW-0472">Membrane</keyword>
<dbReference type="KEGG" id="brv:CFK39_08180"/>
<evidence type="ECO:0000256" key="2">
    <source>
        <dbReference type="SAM" id="Phobius"/>
    </source>
</evidence>
<reference evidence="4" key="1">
    <citation type="submission" date="2017-07" db="EMBL/GenBank/DDBJ databases">
        <title>Brachybacterium sp. VR2415.</title>
        <authorList>
            <person name="Tak E.J."/>
            <person name="Bae J.-W."/>
        </authorList>
    </citation>
    <scope>NUCLEOTIDE SEQUENCE [LARGE SCALE GENOMIC DNA]</scope>
    <source>
        <strain evidence="4">VR2415</strain>
    </source>
</reference>
<feature type="transmembrane region" description="Helical" evidence="2">
    <location>
        <begin position="21"/>
        <end position="44"/>
    </location>
</feature>